<evidence type="ECO:0000256" key="2">
    <source>
        <dbReference type="ARBA" id="ARBA00023125"/>
    </source>
</evidence>
<feature type="domain" description="HTH deoR-type" evidence="4">
    <location>
        <begin position="3"/>
        <end position="58"/>
    </location>
</feature>
<dbReference type="InterPro" id="IPR036390">
    <property type="entry name" value="WH_DNA-bd_sf"/>
</dbReference>
<dbReference type="GO" id="GO:0003677">
    <property type="term" value="F:DNA binding"/>
    <property type="evidence" value="ECO:0007669"/>
    <property type="project" value="UniProtKB-KW"/>
</dbReference>
<dbReference type="PROSITE" id="PS00894">
    <property type="entry name" value="HTH_DEOR_1"/>
    <property type="match status" value="1"/>
</dbReference>
<dbReference type="OrthoDB" id="9814815at2"/>
<gene>
    <name evidence="5" type="primary">ulaR</name>
    <name evidence="5" type="ORF">REIFOR_03091</name>
</gene>
<dbReference type="GO" id="GO:0003700">
    <property type="term" value="F:DNA-binding transcription factor activity"/>
    <property type="evidence" value="ECO:0007669"/>
    <property type="project" value="InterPro"/>
</dbReference>
<dbReference type="PANTHER" id="PTHR30363">
    <property type="entry name" value="HTH-TYPE TRANSCRIPTIONAL REGULATOR SRLR-RELATED"/>
    <property type="match status" value="1"/>
</dbReference>
<dbReference type="InterPro" id="IPR001034">
    <property type="entry name" value="DeoR_HTH"/>
</dbReference>
<dbReference type="PRINTS" id="PR00037">
    <property type="entry name" value="HTHLACR"/>
</dbReference>
<dbReference type="SMART" id="SM00420">
    <property type="entry name" value="HTH_DEOR"/>
    <property type="match status" value="1"/>
</dbReference>
<reference evidence="5 6" key="1">
    <citation type="journal article" date="2017" name="Environ. Microbiol.">
        <title>Genomic and physiological analyses of 'Reinekea forsetii' reveal a versatile opportunistic lifestyle during spring algae blooms.</title>
        <authorList>
            <person name="Avci B."/>
            <person name="Hahnke R.L."/>
            <person name="Chafee M."/>
            <person name="Fischer T."/>
            <person name="Gruber-Vodicka H."/>
            <person name="Tegetmeyer H.E."/>
            <person name="Harder J."/>
            <person name="Fuchs B.M."/>
            <person name="Amann R.I."/>
            <person name="Teeling H."/>
        </authorList>
    </citation>
    <scope>NUCLEOTIDE SEQUENCE [LARGE SCALE GENOMIC DNA]</scope>
    <source>
        <strain evidence="5 6">Hel1_31_D35</strain>
    </source>
</reference>
<dbReference type="InterPro" id="IPR036388">
    <property type="entry name" value="WH-like_DNA-bd_sf"/>
</dbReference>
<dbReference type="SMART" id="SM01134">
    <property type="entry name" value="DeoRC"/>
    <property type="match status" value="1"/>
</dbReference>
<dbReference type="PROSITE" id="PS51000">
    <property type="entry name" value="HTH_DEOR_2"/>
    <property type="match status" value="1"/>
</dbReference>
<dbReference type="EMBL" id="CP011797">
    <property type="protein sequence ID" value="ATX78210.1"/>
    <property type="molecule type" value="Genomic_DNA"/>
</dbReference>
<keyword evidence="1" id="KW-0805">Transcription regulation</keyword>
<dbReference type="AlphaFoldDB" id="A0A2K8KTZ3"/>
<evidence type="ECO:0000256" key="3">
    <source>
        <dbReference type="ARBA" id="ARBA00023163"/>
    </source>
</evidence>
<organism evidence="5 6">
    <name type="scientific">Reinekea forsetii</name>
    <dbReference type="NCBI Taxonomy" id="1336806"/>
    <lineage>
        <taxon>Bacteria</taxon>
        <taxon>Pseudomonadati</taxon>
        <taxon>Pseudomonadota</taxon>
        <taxon>Gammaproteobacteria</taxon>
        <taxon>Oceanospirillales</taxon>
        <taxon>Saccharospirillaceae</taxon>
        <taxon>Reinekea</taxon>
    </lineage>
</organism>
<accession>A0A2K8KTZ3</accession>
<dbReference type="Gene3D" id="1.10.10.10">
    <property type="entry name" value="Winged helix-like DNA-binding domain superfamily/Winged helix DNA-binding domain"/>
    <property type="match status" value="1"/>
</dbReference>
<evidence type="ECO:0000256" key="1">
    <source>
        <dbReference type="ARBA" id="ARBA00023015"/>
    </source>
</evidence>
<protein>
    <submittedName>
        <fullName evidence="5">HTH-type transcriptional regulator UlaR</fullName>
    </submittedName>
</protein>
<keyword evidence="6" id="KW-1185">Reference proteome</keyword>
<dbReference type="Pfam" id="PF08220">
    <property type="entry name" value="HTH_DeoR"/>
    <property type="match status" value="1"/>
</dbReference>
<dbReference type="SUPFAM" id="SSF100950">
    <property type="entry name" value="NagB/RpiA/CoA transferase-like"/>
    <property type="match status" value="1"/>
</dbReference>
<dbReference type="Proteomes" id="UP000229757">
    <property type="component" value="Chromosome"/>
</dbReference>
<dbReference type="PANTHER" id="PTHR30363:SF55">
    <property type="entry name" value="HTH-TYPE TRANSCRIPTIONAL REGULATOR ULAR"/>
    <property type="match status" value="1"/>
</dbReference>
<dbReference type="InterPro" id="IPR014036">
    <property type="entry name" value="DeoR-like_C"/>
</dbReference>
<keyword evidence="2" id="KW-0238">DNA-binding</keyword>
<dbReference type="RefSeq" id="WP_100258414.1">
    <property type="nucleotide sequence ID" value="NZ_CP011797.1"/>
</dbReference>
<name>A0A2K8KTZ3_9GAMM</name>
<dbReference type="SUPFAM" id="SSF46785">
    <property type="entry name" value="Winged helix' DNA-binding domain"/>
    <property type="match status" value="1"/>
</dbReference>
<proteinExistence type="predicted"/>
<dbReference type="Pfam" id="PF00455">
    <property type="entry name" value="DeoRC"/>
    <property type="match status" value="1"/>
</dbReference>
<dbReference type="KEGG" id="rfo:REIFOR_03091"/>
<dbReference type="NCBIfam" id="NF010034">
    <property type="entry name" value="PRK13509.1"/>
    <property type="match status" value="1"/>
</dbReference>
<evidence type="ECO:0000259" key="4">
    <source>
        <dbReference type="PROSITE" id="PS51000"/>
    </source>
</evidence>
<keyword evidence="3" id="KW-0804">Transcription</keyword>
<evidence type="ECO:0000313" key="5">
    <source>
        <dbReference type="EMBL" id="ATX78210.1"/>
    </source>
</evidence>
<dbReference type="InterPro" id="IPR037171">
    <property type="entry name" value="NagB/RpiA_transferase-like"/>
</dbReference>
<dbReference type="InterPro" id="IPR018356">
    <property type="entry name" value="Tscrpt_reg_HTH_DeoR_CS"/>
</dbReference>
<sequence>MNSRSRQKRILEHLQEHPILTVGEIVELIECSPATIRRDIIELDEQGKLKKIRNGAEKILSPSTSESPGFKGFYPNISDYNNFDECDRIARQAVQLCQDRDNVFIGEGKTTFLMGKYLLGTNIHVYSNYLPLVTYLISEGYAHLVVLGGQYIKSQSLLVSPEIQESYQGRYLFVSGDGLTDAGLTKSALLAFMEEKKMHAYADKIIALVDADKIGVFGGITLFNLDELDIVITGKTGDPAIIERLNRKNIKVFLV</sequence>
<dbReference type="InterPro" id="IPR050313">
    <property type="entry name" value="Carb_Metab_HTH_regulators"/>
</dbReference>
<evidence type="ECO:0000313" key="6">
    <source>
        <dbReference type="Proteomes" id="UP000229757"/>
    </source>
</evidence>